<keyword evidence="3" id="KW-0949">S-adenosyl-L-methionine</keyword>
<evidence type="ECO:0000256" key="5">
    <source>
        <dbReference type="ARBA" id="ARBA00023004"/>
    </source>
</evidence>
<dbReference type="Gene3D" id="3.20.20.70">
    <property type="entry name" value="Aldolase class I"/>
    <property type="match status" value="1"/>
</dbReference>
<proteinExistence type="predicted"/>
<sequence>MMRYKGFPMAVSIEPLNICNLSCPECPTGLKLIKRNKGSINPELYQKIIDQISKRTFLVNLYFQGEPLMHIKLFSLIAYAKQKGLVVSTSTNAQYITPFIAEKIVESGLDEIFISLDGITQDVYEKYRVGGDLNKVLDGIKNIVAAKQKFNSNLPIIRTQMLAFSFNEHQINSFKKESYKLGADIADVKTAQIFDVEYKKDLLPHSEDLTRYRTDNLNSIGLKGKIKNSCWKHWSSFVITWDGDVVPCCFDKDAHFKMGNVQNESLNHIWNNTQYNEFRKTILLQQNSFEMCNNCPLSRG</sequence>
<dbReference type="Proteomes" id="UP001209229">
    <property type="component" value="Unassembled WGS sequence"/>
</dbReference>
<dbReference type="NCBIfam" id="TIGR04085">
    <property type="entry name" value="rSAM_more_4Fe4S"/>
    <property type="match status" value="1"/>
</dbReference>
<dbReference type="InterPro" id="IPR023885">
    <property type="entry name" value="4Fe4S-binding_SPASM_dom"/>
</dbReference>
<accession>A0AAE3M2K9</accession>
<dbReference type="Pfam" id="PF13186">
    <property type="entry name" value="SPASM"/>
    <property type="match status" value="1"/>
</dbReference>
<organism evidence="8 9">
    <name type="scientific">Plebeiibacterium sediminum</name>
    <dbReference type="NCBI Taxonomy" id="2992112"/>
    <lineage>
        <taxon>Bacteria</taxon>
        <taxon>Pseudomonadati</taxon>
        <taxon>Bacteroidota</taxon>
        <taxon>Bacteroidia</taxon>
        <taxon>Marinilabiliales</taxon>
        <taxon>Marinilabiliaceae</taxon>
        <taxon>Plebeiibacterium</taxon>
    </lineage>
</organism>
<dbReference type="InterPro" id="IPR034391">
    <property type="entry name" value="AdoMet-like_SPASM_containing"/>
</dbReference>
<evidence type="ECO:0000256" key="3">
    <source>
        <dbReference type="ARBA" id="ARBA00022691"/>
    </source>
</evidence>
<evidence type="ECO:0000259" key="7">
    <source>
        <dbReference type="PROSITE" id="PS51918"/>
    </source>
</evidence>
<dbReference type="InterPro" id="IPR050377">
    <property type="entry name" value="Radical_SAM_PqqE_MftC-like"/>
</dbReference>
<evidence type="ECO:0000313" key="9">
    <source>
        <dbReference type="Proteomes" id="UP001209229"/>
    </source>
</evidence>
<dbReference type="PANTHER" id="PTHR11228:SF7">
    <property type="entry name" value="PQQA PEPTIDE CYCLASE"/>
    <property type="match status" value="1"/>
</dbReference>
<dbReference type="GO" id="GO:0046872">
    <property type="term" value="F:metal ion binding"/>
    <property type="evidence" value="ECO:0007669"/>
    <property type="project" value="UniProtKB-KW"/>
</dbReference>
<evidence type="ECO:0000256" key="2">
    <source>
        <dbReference type="ARBA" id="ARBA00022485"/>
    </source>
</evidence>
<evidence type="ECO:0000256" key="6">
    <source>
        <dbReference type="ARBA" id="ARBA00023014"/>
    </source>
</evidence>
<dbReference type="SFLD" id="SFLDG01067">
    <property type="entry name" value="SPASM/twitch_domain_containing"/>
    <property type="match status" value="1"/>
</dbReference>
<dbReference type="PROSITE" id="PS51918">
    <property type="entry name" value="RADICAL_SAM"/>
    <property type="match status" value="1"/>
</dbReference>
<dbReference type="GO" id="GO:0051536">
    <property type="term" value="F:iron-sulfur cluster binding"/>
    <property type="evidence" value="ECO:0007669"/>
    <property type="project" value="UniProtKB-KW"/>
</dbReference>
<keyword evidence="9" id="KW-1185">Reference proteome</keyword>
<evidence type="ECO:0000256" key="4">
    <source>
        <dbReference type="ARBA" id="ARBA00022723"/>
    </source>
</evidence>
<dbReference type="GO" id="GO:0003824">
    <property type="term" value="F:catalytic activity"/>
    <property type="evidence" value="ECO:0007669"/>
    <property type="project" value="InterPro"/>
</dbReference>
<keyword evidence="5" id="KW-0408">Iron</keyword>
<comment type="cofactor">
    <cofactor evidence="1">
        <name>[4Fe-4S] cluster</name>
        <dbReference type="ChEBI" id="CHEBI:49883"/>
    </cofactor>
</comment>
<dbReference type="SUPFAM" id="SSF102114">
    <property type="entry name" value="Radical SAM enzymes"/>
    <property type="match status" value="1"/>
</dbReference>
<comment type="caution">
    <text evidence="8">The sequence shown here is derived from an EMBL/GenBank/DDBJ whole genome shotgun (WGS) entry which is preliminary data.</text>
</comment>
<dbReference type="Pfam" id="PF04055">
    <property type="entry name" value="Radical_SAM"/>
    <property type="match status" value="1"/>
</dbReference>
<name>A0AAE3M2K9_9BACT</name>
<keyword evidence="2" id="KW-0004">4Fe-4S</keyword>
<keyword evidence="4" id="KW-0479">Metal-binding</keyword>
<gene>
    <name evidence="8" type="ORF">OM075_04995</name>
</gene>
<feature type="domain" description="Radical SAM core" evidence="7">
    <location>
        <begin position="5"/>
        <end position="211"/>
    </location>
</feature>
<evidence type="ECO:0000256" key="1">
    <source>
        <dbReference type="ARBA" id="ARBA00001966"/>
    </source>
</evidence>
<protein>
    <submittedName>
        <fullName evidence="8">Radical SAM protein</fullName>
    </submittedName>
</protein>
<reference evidence="8" key="1">
    <citation type="submission" date="2022-10" db="EMBL/GenBank/DDBJ databases">
        <authorList>
            <person name="Yu W.X."/>
        </authorList>
    </citation>
    <scope>NUCLEOTIDE SEQUENCE</scope>
    <source>
        <strain evidence="8">AAT</strain>
    </source>
</reference>
<dbReference type="InterPro" id="IPR013785">
    <property type="entry name" value="Aldolase_TIM"/>
</dbReference>
<dbReference type="AlphaFoldDB" id="A0AAE3M2K9"/>
<evidence type="ECO:0000313" key="8">
    <source>
        <dbReference type="EMBL" id="MCW3785811.1"/>
    </source>
</evidence>
<keyword evidence="6" id="KW-0411">Iron-sulfur</keyword>
<dbReference type="PANTHER" id="PTHR11228">
    <property type="entry name" value="RADICAL SAM DOMAIN PROTEIN"/>
    <property type="match status" value="1"/>
</dbReference>
<dbReference type="SFLD" id="SFLDS00029">
    <property type="entry name" value="Radical_SAM"/>
    <property type="match status" value="1"/>
</dbReference>
<dbReference type="InterPro" id="IPR058240">
    <property type="entry name" value="rSAM_sf"/>
</dbReference>
<dbReference type="SFLD" id="SFLDG01387">
    <property type="entry name" value="BtrN-like_SPASM_domain_contain"/>
    <property type="match status" value="1"/>
</dbReference>
<dbReference type="RefSeq" id="WP_301189382.1">
    <property type="nucleotide sequence ID" value="NZ_JAPDPJ010000006.1"/>
</dbReference>
<dbReference type="InterPro" id="IPR007197">
    <property type="entry name" value="rSAM"/>
</dbReference>
<dbReference type="CDD" id="cd01335">
    <property type="entry name" value="Radical_SAM"/>
    <property type="match status" value="1"/>
</dbReference>
<dbReference type="EMBL" id="JAPDPJ010000006">
    <property type="protein sequence ID" value="MCW3785811.1"/>
    <property type="molecule type" value="Genomic_DNA"/>
</dbReference>